<protein>
    <submittedName>
        <fullName evidence="1">Uncharacterized protein</fullName>
    </submittedName>
</protein>
<dbReference type="AlphaFoldDB" id="A0A2T0WVB0"/>
<evidence type="ECO:0000313" key="1">
    <source>
        <dbReference type="EMBL" id="PRY90617.1"/>
    </source>
</evidence>
<dbReference type="EMBL" id="PVTR01000001">
    <property type="protein sequence ID" value="PRY90617.1"/>
    <property type="molecule type" value="Genomic_DNA"/>
</dbReference>
<evidence type="ECO:0000313" key="2">
    <source>
        <dbReference type="Proteomes" id="UP000238157"/>
    </source>
</evidence>
<keyword evidence="2" id="KW-1185">Reference proteome</keyword>
<comment type="caution">
    <text evidence="1">The sequence shown here is derived from an EMBL/GenBank/DDBJ whole genome shotgun (WGS) entry which is preliminary data.</text>
</comment>
<sequence length="61" mass="7566">MTQEEVNTGIFLLEIDIQVYENKLRYIHELQEEDRIKLRHWKEIKEKELQELKNQLCTDHI</sequence>
<name>A0A2T0WVB0_9BACT</name>
<organism evidence="1 2">
    <name type="scientific">Mongoliibacter ruber</name>
    <dbReference type="NCBI Taxonomy" id="1750599"/>
    <lineage>
        <taxon>Bacteria</taxon>
        <taxon>Pseudomonadati</taxon>
        <taxon>Bacteroidota</taxon>
        <taxon>Cytophagia</taxon>
        <taxon>Cytophagales</taxon>
        <taxon>Cyclobacteriaceae</taxon>
        <taxon>Mongoliibacter</taxon>
    </lineage>
</organism>
<accession>A0A2T0WVB0</accession>
<gene>
    <name evidence="1" type="ORF">CLW00_101281</name>
</gene>
<proteinExistence type="predicted"/>
<reference evidence="1 2" key="1">
    <citation type="submission" date="2018-03" db="EMBL/GenBank/DDBJ databases">
        <title>Genomic Encyclopedia of Archaeal and Bacterial Type Strains, Phase II (KMG-II): from individual species to whole genera.</title>
        <authorList>
            <person name="Goeker M."/>
        </authorList>
    </citation>
    <scope>NUCLEOTIDE SEQUENCE [LARGE SCALE GENOMIC DNA]</scope>
    <source>
        <strain evidence="1 2">DSM 27929</strain>
    </source>
</reference>
<dbReference type="Proteomes" id="UP000238157">
    <property type="component" value="Unassembled WGS sequence"/>
</dbReference>
<dbReference type="RefSeq" id="WP_106131858.1">
    <property type="nucleotide sequence ID" value="NZ_PVTR01000001.1"/>
</dbReference>